<accession>A0A7V9Z1P3</accession>
<dbReference type="EMBL" id="JACDUU010000006">
    <property type="protein sequence ID" value="MBA2872448.1"/>
    <property type="molecule type" value="Genomic_DNA"/>
</dbReference>
<proteinExistence type="predicted"/>
<evidence type="ECO:0000313" key="3">
    <source>
        <dbReference type="Proteomes" id="UP000580891"/>
    </source>
</evidence>
<dbReference type="AlphaFoldDB" id="A0A7V9Z1P3"/>
<evidence type="ECO:0000256" key="1">
    <source>
        <dbReference type="SAM" id="Phobius"/>
    </source>
</evidence>
<feature type="transmembrane region" description="Helical" evidence="1">
    <location>
        <begin position="60"/>
        <end position="80"/>
    </location>
</feature>
<organism evidence="2 3">
    <name type="scientific">[Anoxybacillus] calidus</name>
    <dbReference type="NCBI Taxonomy" id="575178"/>
    <lineage>
        <taxon>Bacteria</taxon>
        <taxon>Bacillati</taxon>
        <taxon>Bacillota</taxon>
        <taxon>Bacilli</taxon>
        <taxon>Bacillales</taxon>
        <taxon>Anoxybacillaceae</taxon>
        <taxon>Paranoxybacillus</taxon>
    </lineage>
</organism>
<name>A0A7V9Z1P3_9BACL</name>
<protein>
    <submittedName>
        <fullName evidence="2">Uncharacterized protein</fullName>
    </submittedName>
</protein>
<gene>
    <name evidence="2" type="ORF">HNQ85_002757</name>
</gene>
<comment type="caution">
    <text evidence="2">The sequence shown here is derived from an EMBL/GenBank/DDBJ whole genome shotgun (WGS) entry which is preliminary data.</text>
</comment>
<sequence length="93" mass="10513">MGNMTEFITGEYYTLLFILILSIYCIMTANQLMTRLIAGDSIAYLLATPNSWKKISLTQAFVLSTDIVMIALITTASRIFSTEWLVSDYSLDR</sequence>
<keyword evidence="3" id="KW-1185">Reference proteome</keyword>
<keyword evidence="1" id="KW-0812">Transmembrane</keyword>
<dbReference type="Proteomes" id="UP000580891">
    <property type="component" value="Unassembled WGS sequence"/>
</dbReference>
<feature type="transmembrane region" description="Helical" evidence="1">
    <location>
        <begin position="12"/>
        <end position="29"/>
    </location>
</feature>
<keyword evidence="1" id="KW-1133">Transmembrane helix</keyword>
<reference evidence="2 3" key="1">
    <citation type="submission" date="2020-07" db="EMBL/GenBank/DDBJ databases">
        <title>Genomic Encyclopedia of Type Strains, Phase IV (KMG-IV): sequencing the most valuable type-strain genomes for metagenomic binning, comparative biology and taxonomic classification.</title>
        <authorList>
            <person name="Goeker M."/>
        </authorList>
    </citation>
    <scope>NUCLEOTIDE SEQUENCE [LARGE SCALE GENOMIC DNA]</scope>
    <source>
        <strain evidence="2 3">DSM 25220</strain>
    </source>
</reference>
<dbReference type="RefSeq" id="WP_181538196.1">
    <property type="nucleotide sequence ID" value="NZ_JACDUU010000006.1"/>
</dbReference>
<evidence type="ECO:0000313" key="2">
    <source>
        <dbReference type="EMBL" id="MBA2872448.1"/>
    </source>
</evidence>
<keyword evidence="1" id="KW-0472">Membrane</keyword>